<comment type="caution">
    <text evidence="1">The sequence shown here is derived from an EMBL/GenBank/DDBJ whole genome shotgun (WGS) entry which is preliminary data.</text>
</comment>
<keyword evidence="2" id="KW-1185">Reference proteome</keyword>
<reference evidence="1 2" key="1">
    <citation type="submission" date="2018-05" db="EMBL/GenBank/DDBJ databases">
        <title>Genomic Encyclopedia of Type Strains, Phase IV (KMG-IV): sequencing the most valuable type-strain genomes for metagenomic binning, comparative biology and taxonomic classification.</title>
        <authorList>
            <person name="Goeker M."/>
        </authorList>
    </citation>
    <scope>NUCLEOTIDE SEQUENCE [LARGE SCALE GENOMIC DNA]</scope>
    <source>
        <strain evidence="1 2">JC118</strain>
    </source>
</reference>
<name>A0A318KEW2_9FIRM</name>
<dbReference type="EMBL" id="QJKH01000014">
    <property type="protein sequence ID" value="PXX76173.1"/>
    <property type="molecule type" value="Genomic_DNA"/>
</dbReference>
<gene>
    <name evidence="1" type="ORF">DES51_11428</name>
</gene>
<organism evidence="1 2">
    <name type="scientific">Dielma fastidiosa</name>
    <dbReference type="NCBI Taxonomy" id="1034346"/>
    <lineage>
        <taxon>Bacteria</taxon>
        <taxon>Bacillati</taxon>
        <taxon>Bacillota</taxon>
        <taxon>Erysipelotrichia</taxon>
        <taxon>Erysipelotrichales</taxon>
        <taxon>Erysipelotrichaceae</taxon>
        <taxon>Dielma</taxon>
    </lineage>
</organism>
<sequence length="422" mass="50973">MQLGISEKDKERLNCIIRWLQLKHHIKVENMIEGICSRGTYNKIRKGEAVKNDEIYERLLAIFGYEYTYDEQQEAELEIMFRELRLKADRYDPDRQNTMDECIRYLKAQGSSVFCSLYLEALEMINDYWNKDISDRDHAEELFQIISIFPDPLIDMLMDFIFRMRWNAHLDRPELFEELMDVYDFKHSACISNRMNYIHILIFNRRNFDAAMEIDKLEKLIDPNRNAAQYLRLFVFKLQMINNIQGKSILEYYEQLKCFLHTHYEQLPYKQSMSSLYNIGIYLFDQGHFDEAKKVLEYVGKLPRYKYKTYILLQGISRQVDHCRLKTNPDLDRLQDESHKLQAMVNYFCHREEKTFDEQVNELNQVVCTYMEKSGLDDPFYEIFRDEMTALFDEECARVPENRAVLTRRKYHLLRKFRQVVE</sequence>
<dbReference type="RefSeq" id="WP_022938117.1">
    <property type="nucleotide sequence ID" value="NZ_CABKRQ010000004.1"/>
</dbReference>
<dbReference type="AlphaFoldDB" id="A0A318KEW2"/>
<dbReference type="OrthoDB" id="3034386at2"/>
<evidence type="ECO:0000313" key="2">
    <source>
        <dbReference type="Proteomes" id="UP000247612"/>
    </source>
</evidence>
<protein>
    <submittedName>
        <fullName evidence="1">Uncharacterized protein</fullName>
    </submittedName>
</protein>
<dbReference type="STRING" id="1034346.GCA_000313565_01813"/>
<accession>A0A318KEW2</accession>
<evidence type="ECO:0000313" key="1">
    <source>
        <dbReference type="EMBL" id="PXX76173.1"/>
    </source>
</evidence>
<dbReference type="Proteomes" id="UP000247612">
    <property type="component" value="Unassembled WGS sequence"/>
</dbReference>
<proteinExistence type="predicted"/>